<dbReference type="EMBL" id="BKCJ010041339">
    <property type="protein sequence ID" value="GEV99442.1"/>
    <property type="molecule type" value="Genomic_DNA"/>
</dbReference>
<keyword evidence="2" id="KW-0548">Nucleotidyltransferase</keyword>
<comment type="caution">
    <text evidence="2">The sequence shown here is derived from an EMBL/GenBank/DDBJ whole genome shotgun (WGS) entry which is preliminary data.</text>
</comment>
<name>A0A699GRW4_TANCI</name>
<gene>
    <name evidence="2" type="ORF">Tci_171419</name>
</gene>
<feature type="non-terminal residue" evidence="2">
    <location>
        <position position="1"/>
    </location>
</feature>
<feature type="region of interest" description="Disordered" evidence="1">
    <location>
        <begin position="133"/>
        <end position="197"/>
    </location>
</feature>
<keyword evidence="2" id="KW-0808">Transferase</keyword>
<feature type="compositionally biased region" description="Basic and acidic residues" evidence="1">
    <location>
        <begin position="166"/>
        <end position="197"/>
    </location>
</feature>
<accession>A0A699GRW4</accession>
<evidence type="ECO:0000256" key="1">
    <source>
        <dbReference type="SAM" id="MobiDB-lite"/>
    </source>
</evidence>
<sequence>LGDEGPSSGGTKLSSTFITDKNAVSGIFWQSYPIGTINLNVTMGDSKRIQTTTMKFAVVKSHSPYNVILGRTGLRSLGAMASTIHSMIKFPIANGIATMIMKRETLHECQRMEEAQGPAMERRTTLPQIQALGSIRTTSQGKKKDRWHTDKAGEPDDTLQLPPNPPKKDTQTDEKIKEKDEHLERPLESKPPEKVVIHDDHPDQTITIGGNLSVKCRFEFIEILWKHADAFAWTPADMTGIPRFIAEHELKTYPHIEPRVQRKRSIAPDRRRLVKDEVAEWLKARIVRKESEQIQKKQRPCRKASTLPRHPQKVYKQKGLSLDNRGRRSIPRNKETDNGATNLNGPKEGRRTHGIPINGQRNSQRRSISGKTWETSPNPLRLRITTKMKVEKMHAFVDSKLVASQVEGSYKAKSEKTRKYKEKALEMIPMQYEGLTKGVLIKELNERSVDMVEVNAIIKEATRTWMTLIQEYIKHGILPEDVGEA</sequence>
<dbReference type="GO" id="GO:0003964">
    <property type="term" value="F:RNA-directed DNA polymerase activity"/>
    <property type="evidence" value="ECO:0007669"/>
    <property type="project" value="UniProtKB-KW"/>
</dbReference>
<protein>
    <submittedName>
        <fullName evidence="2">Reverse transcriptase domain-containing protein</fullName>
    </submittedName>
</protein>
<evidence type="ECO:0000313" key="2">
    <source>
        <dbReference type="EMBL" id="GEV99442.1"/>
    </source>
</evidence>
<feature type="compositionally biased region" description="Polar residues" evidence="1">
    <location>
        <begin position="359"/>
        <end position="377"/>
    </location>
</feature>
<feature type="region of interest" description="Disordered" evidence="1">
    <location>
        <begin position="318"/>
        <end position="377"/>
    </location>
</feature>
<dbReference type="AlphaFoldDB" id="A0A699GRW4"/>
<keyword evidence="2" id="KW-0695">RNA-directed DNA polymerase</keyword>
<reference evidence="2" key="1">
    <citation type="journal article" date="2019" name="Sci. Rep.">
        <title>Draft genome of Tanacetum cinerariifolium, the natural source of mosquito coil.</title>
        <authorList>
            <person name="Yamashiro T."/>
            <person name="Shiraishi A."/>
            <person name="Satake H."/>
            <person name="Nakayama K."/>
        </authorList>
    </citation>
    <scope>NUCLEOTIDE SEQUENCE</scope>
</reference>
<organism evidence="2">
    <name type="scientific">Tanacetum cinerariifolium</name>
    <name type="common">Dalmatian daisy</name>
    <name type="synonym">Chrysanthemum cinerariifolium</name>
    <dbReference type="NCBI Taxonomy" id="118510"/>
    <lineage>
        <taxon>Eukaryota</taxon>
        <taxon>Viridiplantae</taxon>
        <taxon>Streptophyta</taxon>
        <taxon>Embryophyta</taxon>
        <taxon>Tracheophyta</taxon>
        <taxon>Spermatophyta</taxon>
        <taxon>Magnoliopsida</taxon>
        <taxon>eudicotyledons</taxon>
        <taxon>Gunneridae</taxon>
        <taxon>Pentapetalae</taxon>
        <taxon>asterids</taxon>
        <taxon>campanulids</taxon>
        <taxon>Asterales</taxon>
        <taxon>Asteraceae</taxon>
        <taxon>Asteroideae</taxon>
        <taxon>Anthemideae</taxon>
        <taxon>Anthemidinae</taxon>
        <taxon>Tanacetum</taxon>
    </lineage>
</organism>
<proteinExistence type="predicted"/>